<dbReference type="Pfam" id="PF10544">
    <property type="entry name" value="T5orf172"/>
    <property type="match status" value="1"/>
</dbReference>
<accession>A0A5N6V8L2</accession>
<name>A0A5N6V8L2_ASPTM</name>
<dbReference type="EMBL" id="ML738591">
    <property type="protein sequence ID" value="KAE8166990.1"/>
    <property type="molecule type" value="Genomic_DNA"/>
</dbReference>
<evidence type="ECO:0000259" key="2">
    <source>
        <dbReference type="SMART" id="SM00974"/>
    </source>
</evidence>
<feature type="compositionally biased region" description="Polar residues" evidence="1">
    <location>
        <begin position="1"/>
        <end position="10"/>
    </location>
</feature>
<evidence type="ECO:0000256" key="1">
    <source>
        <dbReference type="SAM" id="MobiDB-lite"/>
    </source>
</evidence>
<organism evidence="3 4">
    <name type="scientific">Aspergillus tamarii</name>
    <dbReference type="NCBI Taxonomy" id="41984"/>
    <lineage>
        <taxon>Eukaryota</taxon>
        <taxon>Fungi</taxon>
        <taxon>Dikarya</taxon>
        <taxon>Ascomycota</taxon>
        <taxon>Pezizomycotina</taxon>
        <taxon>Eurotiomycetes</taxon>
        <taxon>Eurotiomycetidae</taxon>
        <taxon>Eurotiales</taxon>
        <taxon>Aspergillaceae</taxon>
        <taxon>Aspergillus</taxon>
        <taxon>Aspergillus subgen. Circumdati</taxon>
    </lineage>
</organism>
<proteinExistence type="predicted"/>
<keyword evidence="4" id="KW-1185">Reference proteome</keyword>
<dbReference type="InterPro" id="IPR018306">
    <property type="entry name" value="Phage_T5_Orf172_DNA-bd"/>
</dbReference>
<dbReference type="Proteomes" id="UP000326950">
    <property type="component" value="Unassembled WGS sequence"/>
</dbReference>
<dbReference type="InterPro" id="IPR053006">
    <property type="entry name" value="Meiosis_regulatory"/>
</dbReference>
<sequence>MHAEANQAQRCLSPEATSGALLTPPTSPATSRILRQERREKTPSLARSDLVPRTPPASPQKGQGLENDEENRANQYWSSILESLKEQLGVHREQCRAPTQKNKHCGYGVRSKKFRFDELISSMEYMPANSPQLENKLNELVSLTLCKAHQNQTSSRLAKVLDSFPTGPGIEQTSWLVTTRIKHVVPKVRTNCLADGHDYDSRDSKIGGRNVQIVQEILKKIIAPYIYSDDTRLQAHLEILGQCVFCPLHRDKEKPTSVRKWMSRIQAIRPPINRAQSISTAPAAAKIASPKQLIRDDIPTLASIEQIGYDTSPFAVVDRCSPYFIKCTQTALKSTSGSPEGYVYAYKVEGNPGFVKIGYTGSTSETRFKDIAFMCNRKPIELYPTPADTKNKIKNPKVVEALCHAQLREHQVIIDCDACLRKHREWFRVAPEDAIDAIQKWSSWMEKFTAESNWRQRLDDRIAKTKDLGRLLKELEGETLGAGSASLQT</sequence>
<dbReference type="AlphaFoldDB" id="A0A5N6V8L2"/>
<protein>
    <submittedName>
        <fullName evidence="3">T5orf172 domain-containing protein</fullName>
    </submittedName>
</protein>
<feature type="region of interest" description="Disordered" evidence="1">
    <location>
        <begin position="1"/>
        <end position="69"/>
    </location>
</feature>
<dbReference type="PANTHER" id="PTHR28094">
    <property type="entry name" value="MEIOTICALLY UP-REGULATED GENE 113 PROTEIN"/>
    <property type="match status" value="1"/>
</dbReference>
<dbReference type="PANTHER" id="PTHR28094:SF1">
    <property type="entry name" value="MEIOTICALLY UP-REGULATED GENE 113 PROTEIN"/>
    <property type="match status" value="1"/>
</dbReference>
<reference evidence="3 4" key="1">
    <citation type="submission" date="2019-04" db="EMBL/GenBank/DDBJ databases">
        <title>Friends and foes A comparative genomics study of 23 Aspergillus species from section Flavi.</title>
        <authorList>
            <consortium name="DOE Joint Genome Institute"/>
            <person name="Kjaerbolling I."/>
            <person name="Vesth T."/>
            <person name="Frisvad J.C."/>
            <person name="Nybo J.L."/>
            <person name="Theobald S."/>
            <person name="Kildgaard S."/>
            <person name="Isbrandt T."/>
            <person name="Kuo A."/>
            <person name="Sato A."/>
            <person name="Lyhne E.K."/>
            <person name="Kogle M.E."/>
            <person name="Wiebenga A."/>
            <person name="Kun R.S."/>
            <person name="Lubbers R.J."/>
            <person name="Makela M.R."/>
            <person name="Barry K."/>
            <person name="Chovatia M."/>
            <person name="Clum A."/>
            <person name="Daum C."/>
            <person name="Haridas S."/>
            <person name="He G."/>
            <person name="LaButti K."/>
            <person name="Lipzen A."/>
            <person name="Mondo S."/>
            <person name="Riley R."/>
            <person name="Salamov A."/>
            <person name="Simmons B.A."/>
            <person name="Magnuson J.K."/>
            <person name="Henrissat B."/>
            <person name="Mortensen U.H."/>
            <person name="Larsen T.O."/>
            <person name="Devries R.P."/>
            <person name="Grigoriev I.V."/>
            <person name="Machida M."/>
            <person name="Baker S.E."/>
            <person name="Andersen M.R."/>
        </authorList>
    </citation>
    <scope>NUCLEOTIDE SEQUENCE [LARGE SCALE GENOMIC DNA]</scope>
    <source>
        <strain evidence="3 4">CBS 117626</strain>
    </source>
</reference>
<evidence type="ECO:0000313" key="3">
    <source>
        <dbReference type="EMBL" id="KAE8166990.1"/>
    </source>
</evidence>
<dbReference type="OrthoDB" id="4473733at2759"/>
<gene>
    <name evidence="3" type="ORF">BDV40DRAFT_296020</name>
</gene>
<dbReference type="SMART" id="SM00974">
    <property type="entry name" value="T5orf172"/>
    <property type="match status" value="1"/>
</dbReference>
<feature type="domain" description="Bacteriophage T5 Orf172 DNA-binding" evidence="2">
    <location>
        <begin position="349"/>
        <end position="441"/>
    </location>
</feature>
<evidence type="ECO:0000313" key="4">
    <source>
        <dbReference type="Proteomes" id="UP000326950"/>
    </source>
</evidence>